<dbReference type="EMBL" id="NITZ01000004">
    <property type="protein sequence ID" value="PHM49692.1"/>
    <property type="molecule type" value="Genomic_DNA"/>
</dbReference>
<keyword evidence="2" id="KW-1185">Reference proteome</keyword>
<dbReference type="AlphaFoldDB" id="A0A2D0JTL4"/>
<protein>
    <recommendedName>
        <fullName evidence="3">Transposase</fullName>
    </recommendedName>
</protein>
<dbReference type="InterPro" id="IPR051698">
    <property type="entry name" value="Transposase_11-like"/>
</dbReference>
<comment type="caution">
    <text evidence="1">The sequence shown here is derived from an EMBL/GenBank/DDBJ whole genome shotgun (WGS) entry which is preliminary data.</text>
</comment>
<dbReference type="PANTHER" id="PTHR30298">
    <property type="entry name" value="H REPEAT-ASSOCIATED PREDICTED TRANSPOSASE"/>
    <property type="match status" value="1"/>
</dbReference>
<evidence type="ECO:0000313" key="2">
    <source>
        <dbReference type="Proteomes" id="UP000221980"/>
    </source>
</evidence>
<reference evidence="1 2" key="1">
    <citation type="journal article" date="2017" name="Nat. Microbiol.">
        <title>Natural product diversity associated with the nematode symbionts Photorhabdus and Xenorhabdus.</title>
        <authorList>
            <person name="Tobias N.J."/>
            <person name="Wolff H."/>
            <person name="Djahanschiri B."/>
            <person name="Grundmann F."/>
            <person name="Kronenwerth M."/>
            <person name="Shi Y.M."/>
            <person name="Simonyi S."/>
            <person name="Grun P."/>
            <person name="Shapiro-Ilan D."/>
            <person name="Pidot S.J."/>
            <person name="Stinear T.P."/>
            <person name="Ebersberger I."/>
            <person name="Bode H.B."/>
        </authorList>
    </citation>
    <scope>NUCLEOTIDE SEQUENCE [LARGE SCALE GENOMIC DNA]</scope>
    <source>
        <strain evidence="1 2">DSM 17902</strain>
    </source>
</reference>
<evidence type="ECO:0008006" key="3">
    <source>
        <dbReference type="Google" id="ProtNLM"/>
    </source>
</evidence>
<proteinExistence type="predicted"/>
<dbReference type="PANTHER" id="PTHR30298:SF0">
    <property type="entry name" value="PROTEIN YBFL-RELATED"/>
    <property type="match status" value="1"/>
</dbReference>
<sequence>MKVSDTSNEITAFPKLLVLLDIESATVTIDTMGCQYKISDQIVERKADYVLALKGNQGEFHDNIKLFLDTQLTKEFTGISHTKSQSMESDHGRIEQRQLWLINDIDWLRERHPQWQIQGGIAVVESLREEQGKSESDERRYYINLSFV</sequence>
<accession>A0A2D0JTL4</accession>
<dbReference type="Proteomes" id="UP000221980">
    <property type="component" value="Unassembled WGS sequence"/>
</dbReference>
<organism evidence="1 2">
    <name type="scientific">Xenorhabdus miraniensis</name>
    <dbReference type="NCBI Taxonomy" id="351674"/>
    <lineage>
        <taxon>Bacteria</taxon>
        <taxon>Pseudomonadati</taxon>
        <taxon>Pseudomonadota</taxon>
        <taxon>Gammaproteobacteria</taxon>
        <taxon>Enterobacterales</taxon>
        <taxon>Morganellaceae</taxon>
        <taxon>Xenorhabdus</taxon>
    </lineage>
</organism>
<evidence type="ECO:0000313" key="1">
    <source>
        <dbReference type="EMBL" id="PHM49692.1"/>
    </source>
</evidence>
<dbReference type="InterPro" id="IPR047647">
    <property type="entry name" value="ISAs1_transpos"/>
</dbReference>
<dbReference type="NCBIfam" id="NF033564">
    <property type="entry name" value="transpos_ISAs1"/>
    <property type="match status" value="1"/>
</dbReference>
<gene>
    <name evidence="1" type="ORF">Xmir_01140</name>
</gene>
<name>A0A2D0JTL4_9GAMM</name>